<protein>
    <submittedName>
        <fullName evidence="1">Uncharacterized protein</fullName>
    </submittedName>
</protein>
<gene>
    <name evidence="1" type="ORF">V1517DRAFT_365763</name>
</gene>
<dbReference type="EMBL" id="MU970045">
    <property type="protein sequence ID" value="KAK9324934.1"/>
    <property type="molecule type" value="Genomic_DNA"/>
</dbReference>
<sequence length="214" mass="24172">MAGRSALGRDRNFLFMLGIIIVATGPYRATLRSTGVEVMPTNDSLNPGHYDIRPYSRRGSISGHKSLSVYYPKTITGRHDFFRNRAAHIFLVSSEEYWLQSGLSRWIKNRMGEHDTGINSSQNGLLMLSNIHQSFDGFHFSINPDDGYKITCFDFNPFKIDGSGADGARDTLLRWHFRQAVLANMRGAGEPIFEMDFPPQEAELFSRLNGISFV</sequence>
<comment type="caution">
    <text evidence="1">The sequence shown here is derived from an EMBL/GenBank/DDBJ whole genome shotgun (WGS) entry which is preliminary data.</text>
</comment>
<evidence type="ECO:0000313" key="1">
    <source>
        <dbReference type="EMBL" id="KAK9324934.1"/>
    </source>
</evidence>
<keyword evidence="2" id="KW-1185">Reference proteome</keyword>
<proteinExistence type="predicted"/>
<evidence type="ECO:0000313" key="2">
    <source>
        <dbReference type="Proteomes" id="UP001489719"/>
    </source>
</evidence>
<dbReference type="Proteomes" id="UP001489719">
    <property type="component" value="Unassembled WGS sequence"/>
</dbReference>
<reference evidence="2" key="1">
    <citation type="journal article" date="2024" name="Front. Bioeng. Biotechnol.">
        <title>Genome-scale model development and genomic sequencing of the oleaginous clade Lipomyces.</title>
        <authorList>
            <person name="Czajka J.J."/>
            <person name="Han Y."/>
            <person name="Kim J."/>
            <person name="Mondo S.J."/>
            <person name="Hofstad B.A."/>
            <person name="Robles A."/>
            <person name="Haridas S."/>
            <person name="Riley R."/>
            <person name="LaButti K."/>
            <person name="Pangilinan J."/>
            <person name="Andreopoulos W."/>
            <person name="Lipzen A."/>
            <person name="Yan J."/>
            <person name="Wang M."/>
            <person name="Ng V."/>
            <person name="Grigoriev I.V."/>
            <person name="Spatafora J.W."/>
            <person name="Magnuson J.K."/>
            <person name="Baker S.E."/>
            <person name="Pomraning K.R."/>
        </authorList>
    </citation>
    <scope>NUCLEOTIDE SEQUENCE [LARGE SCALE GENOMIC DNA]</scope>
    <source>
        <strain evidence="2">CBS 10300</strain>
    </source>
</reference>
<accession>A0ACC3TVH3</accession>
<name>A0ACC3TVH3_9ASCO</name>
<organism evidence="1 2">
    <name type="scientific">Lipomyces orientalis</name>
    <dbReference type="NCBI Taxonomy" id="1233043"/>
    <lineage>
        <taxon>Eukaryota</taxon>
        <taxon>Fungi</taxon>
        <taxon>Dikarya</taxon>
        <taxon>Ascomycota</taxon>
        <taxon>Saccharomycotina</taxon>
        <taxon>Lipomycetes</taxon>
        <taxon>Lipomycetales</taxon>
        <taxon>Lipomycetaceae</taxon>
        <taxon>Lipomyces</taxon>
    </lineage>
</organism>